<evidence type="ECO:0000256" key="1">
    <source>
        <dbReference type="SAM" id="Phobius"/>
    </source>
</evidence>
<name>A0A1C6TRS6_9ACTN</name>
<organism evidence="2 3">
    <name type="scientific">Micromonospora eburnea</name>
    <dbReference type="NCBI Taxonomy" id="227316"/>
    <lineage>
        <taxon>Bacteria</taxon>
        <taxon>Bacillati</taxon>
        <taxon>Actinomycetota</taxon>
        <taxon>Actinomycetes</taxon>
        <taxon>Micromonosporales</taxon>
        <taxon>Micromonosporaceae</taxon>
        <taxon>Micromonospora</taxon>
    </lineage>
</organism>
<accession>A0A1C6TRS6</accession>
<keyword evidence="3" id="KW-1185">Reference proteome</keyword>
<protein>
    <submittedName>
        <fullName evidence="2">Uncharacterized protein</fullName>
    </submittedName>
</protein>
<evidence type="ECO:0000313" key="3">
    <source>
        <dbReference type="Proteomes" id="UP000199696"/>
    </source>
</evidence>
<keyword evidence="1" id="KW-0472">Membrane</keyword>
<keyword evidence="1" id="KW-0812">Transmembrane</keyword>
<gene>
    <name evidence="2" type="ORF">GA0070604_0399</name>
</gene>
<feature type="transmembrane region" description="Helical" evidence="1">
    <location>
        <begin position="38"/>
        <end position="58"/>
    </location>
</feature>
<dbReference type="Proteomes" id="UP000199696">
    <property type="component" value="Unassembled WGS sequence"/>
</dbReference>
<dbReference type="RefSeq" id="WP_167363383.1">
    <property type="nucleotide sequence ID" value="NZ_FMHY01000002.1"/>
</dbReference>
<dbReference type="AlphaFoldDB" id="A0A1C6TRS6"/>
<keyword evidence="1" id="KW-1133">Transmembrane helix</keyword>
<proteinExistence type="predicted"/>
<dbReference type="EMBL" id="FMHY01000002">
    <property type="protein sequence ID" value="SCL44447.1"/>
    <property type="molecule type" value="Genomic_DNA"/>
</dbReference>
<reference evidence="3" key="1">
    <citation type="submission" date="2016-06" db="EMBL/GenBank/DDBJ databases">
        <authorList>
            <person name="Varghese N."/>
            <person name="Submissions Spin"/>
        </authorList>
    </citation>
    <scope>NUCLEOTIDE SEQUENCE [LARGE SCALE GENOMIC DNA]</scope>
    <source>
        <strain evidence="3">DSM 44814</strain>
    </source>
</reference>
<sequence>MRDQDVLRAVADGLSGLDLDTPAEDIIAAGTSRRRRRLATVTVAGVLLAGLAVAVPALTGSGPAALPYAQGPASTAPAQLVAFSVVSNPNGTVTLKLSKKQLFDPDAARKALSEAGVPAEIRVDGSHCYSIPSPPELDRLFPSRSEADEGIVLVINPSAIPQGAVMTISYRDPSTDGPVSFGLAWKNRMTCK</sequence>
<evidence type="ECO:0000313" key="2">
    <source>
        <dbReference type="EMBL" id="SCL44447.1"/>
    </source>
</evidence>